<proteinExistence type="predicted"/>
<evidence type="ECO:0000313" key="8">
    <source>
        <dbReference type="Proteomes" id="UP000028990"/>
    </source>
</evidence>
<feature type="region of interest" description="Disordered" evidence="5">
    <location>
        <begin position="1"/>
        <end position="39"/>
    </location>
</feature>
<dbReference type="PANTHER" id="PTHR11829:SF373">
    <property type="entry name" value="FORKHEAD BOX PROTEIN D2"/>
    <property type="match status" value="1"/>
</dbReference>
<feature type="DNA-binding region" description="Fork-head" evidence="4">
    <location>
        <begin position="121"/>
        <end position="179"/>
    </location>
</feature>
<dbReference type="PROSITE" id="PS50039">
    <property type="entry name" value="FORK_HEAD_3"/>
    <property type="match status" value="1"/>
</dbReference>
<dbReference type="InterPro" id="IPR036390">
    <property type="entry name" value="WH_DNA-bd_sf"/>
</dbReference>
<feature type="domain" description="Fork-head" evidence="6">
    <location>
        <begin position="121"/>
        <end position="179"/>
    </location>
</feature>
<dbReference type="GO" id="GO:0030154">
    <property type="term" value="P:cell differentiation"/>
    <property type="evidence" value="ECO:0007669"/>
    <property type="project" value="TreeGrafter"/>
</dbReference>
<evidence type="ECO:0000313" key="7">
    <source>
        <dbReference type="EMBL" id="KFO20904.1"/>
    </source>
</evidence>
<dbReference type="GO" id="GO:0000978">
    <property type="term" value="F:RNA polymerase II cis-regulatory region sequence-specific DNA binding"/>
    <property type="evidence" value="ECO:0007669"/>
    <property type="project" value="TreeGrafter"/>
</dbReference>
<dbReference type="PROSITE" id="PS00657">
    <property type="entry name" value="FORK_HEAD_1"/>
    <property type="match status" value="1"/>
</dbReference>
<dbReference type="Gene3D" id="1.10.10.10">
    <property type="entry name" value="Winged helix-like DNA-binding domain superfamily/Winged helix DNA-binding domain"/>
    <property type="match status" value="1"/>
</dbReference>
<dbReference type="GO" id="GO:0005634">
    <property type="term" value="C:nucleus"/>
    <property type="evidence" value="ECO:0007669"/>
    <property type="project" value="UniProtKB-SubCell"/>
</dbReference>
<dbReference type="SUPFAM" id="SSF46785">
    <property type="entry name" value="Winged helix' DNA-binding domain"/>
    <property type="match status" value="1"/>
</dbReference>
<accession>A0A091CPE5</accession>
<keyword evidence="8" id="KW-1185">Reference proteome</keyword>
<dbReference type="InterPro" id="IPR030456">
    <property type="entry name" value="TF_fork_head_CS_2"/>
</dbReference>
<dbReference type="PROSITE" id="PS00658">
    <property type="entry name" value="FORK_HEAD_2"/>
    <property type="match status" value="1"/>
</dbReference>
<sequence>MDHPAPGNGVTAEETTSRRSIGRVSLQGDGRQGPGCGAQERGATRISHLSEAGGCERQVCSSRSLSRLSRKTLGFGEFSGCCWSGRLRPPLAFQRRLGSIGLGNDECGCRRFYPTRSPLVKPPYSYIALITMAILQSPKKRLTLSEICEFISGRFPYYREKFPAWQNSIRHNLSLNDCFGPPLPAKSPASVAAISDRSRLRAIQALTPQPLPGAPVVPAELRESIYEESPDLGWRVTWHLRLQAQNLAESWDEAGSVAQGKALVFGKRSHAKIPFQFEH</sequence>
<comment type="subcellular location">
    <subcellularLocation>
        <location evidence="1 4">Nucleus</location>
    </subcellularLocation>
</comment>
<dbReference type="PANTHER" id="PTHR11829">
    <property type="entry name" value="FORKHEAD BOX PROTEIN"/>
    <property type="match status" value="1"/>
</dbReference>
<dbReference type="GO" id="GO:0009653">
    <property type="term" value="P:anatomical structure morphogenesis"/>
    <property type="evidence" value="ECO:0007669"/>
    <property type="project" value="TreeGrafter"/>
</dbReference>
<organism evidence="7 8">
    <name type="scientific">Fukomys damarensis</name>
    <name type="common">Damaraland mole rat</name>
    <name type="synonym">Cryptomys damarensis</name>
    <dbReference type="NCBI Taxonomy" id="885580"/>
    <lineage>
        <taxon>Eukaryota</taxon>
        <taxon>Metazoa</taxon>
        <taxon>Chordata</taxon>
        <taxon>Craniata</taxon>
        <taxon>Vertebrata</taxon>
        <taxon>Euteleostomi</taxon>
        <taxon>Mammalia</taxon>
        <taxon>Eutheria</taxon>
        <taxon>Euarchontoglires</taxon>
        <taxon>Glires</taxon>
        <taxon>Rodentia</taxon>
        <taxon>Hystricomorpha</taxon>
        <taxon>Bathyergidae</taxon>
        <taxon>Fukomys</taxon>
    </lineage>
</organism>
<evidence type="ECO:0000256" key="3">
    <source>
        <dbReference type="ARBA" id="ARBA00023242"/>
    </source>
</evidence>
<name>A0A091CPE5_FUKDA</name>
<dbReference type="InterPro" id="IPR036388">
    <property type="entry name" value="WH-like_DNA-bd_sf"/>
</dbReference>
<dbReference type="AlphaFoldDB" id="A0A091CPE5"/>
<evidence type="ECO:0000256" key="1">
    <source>
        <dbReference type="ARBA" id="ARBA00004123"/>
    </source>
</evidence>
<dbReference type="InterPro" id="IPR050211">
    <property type="entry name" value="FOX_domain-containing"/>
</dbReference>
<protein>
    <submittedName>
        <fullName evidence="7">Forkhead box protein D2</fullName>
    </submittedName>
</protein>
<evidence type="ECO:0000256" key="4">
    <source>
        <dbReference type="PROSITE-ProRule" id="PRU00089"/>
    </source>
</evidence>
<dbReference type="PRINTS" id="PR00053">
    <property type="entry name" value="FORKHEAD"/>
</dbReference>
<keyword evidence="2 4" id="KW-0238">DNA-binding</keyword>
<dbReference type="eggNOG" id="KOG2294">
    <property type="taxonomic scope" value="Eukaryota"/>
</dbReference>
<evidence type="ECO:0000256" key="2">
    <source>
        <dbReference type="ARBA" id="ARBA00023125"/>
    </source>
</evidence>
<keyword evidence="3 4" id="KW-0539">Nucleus</keyword>
<dbReference type="GO" id="GO:0000981">
    <property type="term" value="F:DNA-binding transcription factor activity, RNA polymerase II-specific"/>
    <property type="evidence" value="ECO:0007669"/>
    <property type="project" value="TreeGrafter"/>
</dbReference>
<reference evidence="7 8" key="1">
    <citation type="submission" date="2013-11" db="EMBL/GenBank/DDBJ databases">
        <title>The Damaraland mole rat (Fukomys damarensis) genome and evolution of African mole rats.</title>
        <authorList>
            <person name="Gladyshev V.N."/>
            <person name="Fang X."/>
        </authorList>
    </citation>
    <scope>NUCLEOTIDE SEQUENCE [LARGE SCALE GENOMIC DNA]</scope>
    <source>
        <tissue evidence="7">Liver</tissue>
    </source>
</reference>
<dbReference type="InterPro" id="IPR001766">
    <property type="entry name" value="Fork_head_dom"/>
</dbReference>
<evidence type="ECO:0000256" key="5">
    <source>
        <dbReference type="SAM" id="MobiDB-lite"/>
    </source>
</evidence>
<dbReference type="InterPro" id="IPR018122">
    <property type="entry name" value="TF_fork_head_CS_1"/>
</dbReference>
<dbReference type="Proteomes" id="UP000028990">
    <property type="component" value="Unassembled WGS sequence"/>
</dbReference>
<evidence type="ECO:0000259" key="6">
    <source>
        <dbReference type="PROSITE" id="PS50039"/>
    </source>
</evidence>
<dbReference type="SMART" id="SM00339">
    <property type="entry name" value="FH"/>
    <property type="match status" value="1"/>
</dbReference>
<dbReference type="EMBL" id="KN124514">
    <property type="protein sequence ID" value="KFO20904.1"/>
    <property type="molecule type" value="Genomic_DNA"/>
</dbReference>
<gene>
    <name evidence="7" type="ORF">H920_17697</name>
</gene>
<dbReference type="Pfam" id="PF00250">
    <property type="entry name" value="Forkhead"/>
    <property type="match status" value="1"/>
</dbReference>